<dbReference type="PROSITE" id="PS50862">
    <property type="entry name" value="AA_TRNA_LIGASE_II"/>
    <property type="match status" value="1"/>
</dbReference>
<comment type="similarity">
    <text evidence="3">Belongs to the class-II aminoacyl-tRNA synthetase family.</text>
</comment>
<name>A0A7R9PUN7_9ACAR</name>
<evidence type="ECO:0000256" key="6">
    <source>
        <dbReference type="ARBA" id="ARBA00022598"/>
    </source>
</evidence>
<evidence type="ECO:0000256" key="3">
    <source>
        <dbReference type="ARBA" id="ARBA00008226"/>
    </source>
</evidence>
<evidence type="ECO:0000313" key="19">
    <source>
        <dbReference type="Proteomes" id="UP000759131"/>
    </source>
</evidence>
<evidence type="ECO:0000256" key="15">
    <source>
        <dbReference type="ARBA" id="ARBA00048573"/>
    </source>
</evidence>
<comment type="subcellular location">
    <subcellularLocation>
        <location evidence="2">Cytoplasm</location>
    </subcellularLocation>
    <subcellularLocation>
        <location evidence="1">Membrane</location>
    </subcellularLocation>
</comment>
<dbReference type="EMBL" id="OC855007">
    <property type="protein sequence ID" value="CAD7620986.1"/>
    <property type="molecule type" value="Genomic_DNA"/>
</dbReference>
<keyword evidence="7 16" id="KW-0812">Transmembrane</keyword>
<evidence type="ECO:0000256" key="7">
    <source>
        <dbReference type="ARBA" id="ARBA00022692"/>
    </source>
</evidence>
<proteinExistence type="inferred from homology"/>
<evidence type="ECO:0000256" key="4">
    <source>
        <dbReference type="ARBA" id="ARBA00013166"/>
    </source>
</evidence>
<dbReference type="Gene3D" id="3.30.930.10">
    <property type="entry name" value="Bira Bifunctional Protein, Domain 2"/>
    <property type="match status" value="1"/>
</dbReference>
<dbReference type="NCBIfam" id="TIGR00499">
    <property type="entry name" value="lysS_bact"/>
    <property type="match status" value="1"/>
</dbReference>
<dbReference type="InterPro" id="IPR013057">
    <property type="entry name" value="AA_transpt_TM"/>
</dbReference>
<reference evidence="18" key="1">
    <citation type="submission" date="2020-11" db="EMBL/GenBank/DDBJ databases">
        <authorList>
            <person name="Tran Van P."/>
        </authorList>
    </citation>
    <scope>NUCLEOTIDE SEQUENCE</scope>
</reference>
<evidence type="ECO:0000256" key="1">
    <source>
        <dbReference type="ARBA" id="ARBA00004370"/>
    </source>
</evidence>
<dbReference type="EMBL" id="CAJPIZ010000432">
    <property type="protein sequence ID" value="CAG2101416.1"/>
    <property type="molecule type" value="Genomic_DNA"/>
</dbReference>
<dbReference type="GO" id="GO:0016020">
    <property type="term" value="C:membrane"/>
    <property type="evidence" value="ECO:0007669"/>
    <property type="project" value="UniProtKB-SubCell"/>
</dbReference>
<dbReference type="PANTHER" id="PTHR42918:SF9">
    <property type="entry name" value="LYSINE--TRNA LIGASE"/>
    <property type="match status" value="1"/>
</dbReference>
<dbReference type="Proteomes" id="UP000759131">
    <property type="component" value="Unassembled WGS sequence"/>
</dbReference>
<accession>A0A7R9PUN7</accession>
<keyword evidence="10" id="KW-0648">Protein biosynthesis</keyword>
<dbReference type="Pfam" id="PF00152">
    <property type="entry name" value="tRNA-synt_2"/>
    <property type="match status" value="1"/>
</dbReference>
<feature type="transmembrane region" description="Helical" evidence="16">
    <location>
        <begin position="143"/>
        <end position="164"/>
    </location>
</feature>
<keyword evidence="12 16" id="KW-0472">Membrane</keyword>
<feature type="transmembrane region" description="Helical" evidence="16">
    <location>
        <begin position="113"/>
        <end position="131"/>
    </location>
</feature>
<dbReference type="InterPro" id="IPR006195">
    <property type="entry name" value="aa-tRNA-synth_II"/>
</dbReference>
<dbReference type="GO" id="GO:0005524">
    <property type="term" value="F:ATP binding"/>
    <property type="evidence" value="ECO:0007669"/>
    <property type="project" value="UniProtKB-KW"/>
</dbReference>
<evidence type="ECO:0000256" key="16">
    <source>
        <dbReference type="SAM" id="Phobius"/>
    </source>
</evidence>
<evidence type="ECO:0000256" key="9">
    <source>
        <dbReference type="ARBA" id="ARBA00022840"/>
    </source>
</evidence>
<evidence type="ECO:0000256" key="13">
    <source>
        <dbReference type="ARBA" id="ARBA00023146"/>
    </source>
</evidence>
<dbReference type="InterPro" id="IPR004364">
    <property type="entry name" value="Aa-tRNA-synt_II"/>
</dbReference>
<dbReference type="FunFam" id="3.30.930.10:FF:000238">
    <property type="entry name" value="Lysine--tRNA ligase"/>
    <property type="match status" value="1"/>
</dbReference>
<evidence type="ECO:0000259" key="17">
    <source>
        <dbReference type="PROSITE" id="PS50862"/>
    </source>
</evidence>
<dbReference type="OrthoDB" id="21243at2759"/>
<evidence type="ECO:0000256" key="5">
    <source>
        <dbReference type="ARBA" id="ARBA00022490"/>
    </source>
</evidence>
<evidence type="ECO:0000256" key="8">
    <source>
        <dbReference type="ARBA" id="ARBA00022741"/>
    </source>
</evidence>
<dbReference type="PANTHER" id="PTHR42918">
    <property type="entry name" value="LYSYL-TRNA SYNTHETASE"/>
    <property type="match status" value="1"/>
</dbReference>
<dbReference type="GO" id="GO:0004824">
    <property type="term" value="F:lysine-tRNA ligase activity"/>
    <property type="evidence" value="ECO:0007669"/>
    <property type="project" value="UniProtKB-EC"/>
</dbReference>
<evidence type="ECO:0000256" key="14">
    <source>
        <dbReference type="ARBA" id="ARBA00030563"/>
    </source>
</evidence>
<dbReference type="GO" id="GO:0005829">
    <property type="term" value="C:cytosol"/>
    <property type="evidence" value="ECO:0007669"/>
    <property type="project" value="TreeGrafter"/>
</dbReference>
<organism evidence="18">
    <name type="scientific">Medioppia subpectinata</name>
    <dbReference type="NCBI Taxonomy" id="1979941"/>
    <lineage>
        <taxon>Eukaryota</taxon>
        <taxon>Metazoa</taxon>
        <taxon>Ecdysozoa</taxon>
        <taxon>Arthropoda</taxon>
        <taxon>Chelicerata</taxon>
        <taxon>Arachnida</taxon>
        <taxon>Acari</taxon>
        <taxon>Acariformes</taxon>
        <taxon>Sarcoptiformes</taxon>
        <taxon>Oribatida</taxon>
        <taxon>Brachypylina</taxon>
        <taxon>Oppioidea</taxon>
        <taxon>Oppiidae</taxon>
        <taxon>Medioppia</taxon>
    </lineage>
</organism>
<dbReference type="CDD" id="cd00775">
    <property type="entry name" value="LysRS_core"/>
    <property type="match status" value="1"/>
</dbReference>
<dbReference type="InterPro" id="IPR002313">
    <property type="entry name" value="Lys-tRNA-ligase_II"/>
</dbReference>
<keyword evidence="8" id="KW-0547">Nucleotide-binding</keyword>
<evidence type="ECO:0000256" key="10">
    <source>
        <dbReference type="ARBA" id="ARBA00022917"/>
    </source>
</evidence>
<evidence type="ECO:0000256" key="12">
    <source>
        <dbReference type="ARBA" id="ARBA00023136"/>
    </source>
</evidence>
<feature type="domain" description="Aminoacyl-transfer RNA synthetases class-II family profile" evidence="17">
    <location>
        <begin position="222"/>
        <end position="551"/>
    </location>
</feature>
<dbReference type="AlphaFoldDB" id="A0A7R9PUN7"/>
<feature type="transmembrane region" description="Helical" evidence="16">
    <location>
        <begin position="21"/>
        <end position="41"/>
    </location>
</feature>
<dbReference type="InterPro" id="IPR018149">
    <property type="entry name" value="Lys-tRNA-synth_II_C"/>
</dbReference>
<evidence type="ECO:0000256" key="2">
    <source>
        <dbReference type="ARBA" id="ARBA00004496"/>
    </source>
</evidence>
<keyword evidence="19" id="KW-1185">Reference proteome</keyword>
<protein>
    <recommendedName>
        <fullName evidence="4">lysine--tRNA ligase</fullName>
        <ecNumber evidence="4">6.1.1.6</ecNumber>
    </recommendedName>
    <alternativeName>
        <fullName evidence="14">Lysyl-tRNA synthetase</fullName>
    </alternativeName>
</protein>
<comment type="catalytic activity">
    <reaction evidence="15">
        <text>tRNA(Lys) + L-lysine + ATP = L-lysyl-tRNA(Lys) + AMP + diphosphate</text>
        <dbReference type="Rhea" id="RHEA:20792"/>
        <dbReference type="Rhea" id="RHEA-COMP:9696"/>
        <dbReference type="Rhea" id="RHEA-COMP:9697"/>
        <dbReference type="ChEBI" id="CHEBI:30616"/>
        <dbReference type="ChEBI" id="CHEBI:32551"/>
        <dbReference type="ChEBI" id="CHEBI:33019"/>
        <dbReference type="ChEBI" id="CHEBI:78442"/>
        <dbReference type="ChEBI" id="CHEBI:78529"/>
        <dbReference type="ChEBI" id="CHEBI:456215"/>
        <dbReference type="EC" id="6.1.1.6"/>
    </reaction>
</comment>
<dbReference type="EC" id="6.1.1.6" evidence="4"/>
<keyword evidence="6" id="KW-0436">Ligase</keyword>
<evidence type="ECO:0000256" key="11">
    <source>
        <dbReference type="ARBA" id="ARBA00022989"/>
    </source>
</evidence>
<keyword evidence="11 16" id="KW-1133">Transmembrane helix</keyword>
<dbReference type="GO" id="GO:0000049">
    <property type="term" value="F:tRNA binding"/>
    <property type="evidence" value="ECO:0007669"/>
    <property type="project" value="TreeGrafter"/>
</dbReference>
<dbReference type="InterPro" id="IPR045864">
    <property type="entry name" value="aa-tRNA-synth_II/BPL/LPL"/>
</dbReference>
<keyword evidence="13" id="KW-0030">Aminoacyl-tRNA synthetase</keyword>
<keyword evidence="5" id="KW-0963">Cytoplasm</keyword>
<sequence>MIVSSTLGSGILFMPASFNQLGYLTAWIVVAMIGLLNWYSIYSLSYAAESAKGDKEQTYSSVAEMFSKKLKLVVDLTFSISNLGTCFIFLRRAAKYSSILICQILPKSVDSEICRKVVLALLSIFSFRMLLLESLSSLSPLSYLSMFSALYYLGLMISLGFFGYKAAGKELYDKMILDLIIESPSENPFLHFSQNKESETVILKRHIDLIVNKDSMKRFLDRSVIISHIRNYFNEMDFIEVETPMMSVSAGGAAARPFVTHHNELKLDLFMRVAPELFLKKLVIGGMNRVFEIGRNFRNEGIDLTHNPEFTSIEFYMAYVDYRDMMDIVEDLLSKLVVKAKGSKKFTYEPLKRGGEEVKVDLDFSTPFQRLDILEEINSILRLQLTGENISKPENLELLIEAAEKNNLEISEPKTLNRVLDAFIGEYIEPRCINPTFVTGFPVAMSPLAKDDRNRKGITERFEMFLNGKEICNAYTELNIPDVQRERFLMQAADANAGDDEAMPADEDFCQALEFALPPTGGCGIGIDRLVMYLTNAANIRDVILFPTMKPENN</sequence>
<keyword evidence="9" id="KW-0067">ATP-binding</keyword>
<dbReference type="PRINTS" id="PR00982">
    <property type="entry name" value="TRNASYNTHLYS"/>
</dbReference>
<gene>
    <name evidence="18" type="ORF">OSB1V03_LOCUS1466</name>
</gene>
<dbReference type="SUPFAM" id="SSF55681">
    <property type="entry name" value="Class II aaRS and biotin synthetases"/>
    <property type="match status" value="1"/>
</dbReference>
<evidence type="ECO:0000313" key="18">
    <source>
        <dbReference type="EMBL" id="CAD7620986.1"/>
    </source>
</evidence>
<dbReference type="GO" id="GO:0006430">
    <property type="term" value="P:lysyl-tRNA aminoacylation"/>
    <property type="evidence" value="ECO:0007669"/>
    <property type="project" value="InterPro"/>
</dbReference>
<dbReference type="Pfam" id="PF01490">
    <property type="entry name" value="Aa_trans"/>
    <property type="match status" value="1"/>
</dbReference>